<proteinExistence type="predicted"/>
<sequence>MRDPEPVGAGPALFSVVRFWSRRWALRPAGAPEGEERHARAIMVLEAVATTAQASEDVSVSDVAHQLGIDHSGASRFVTAVVDDGYLRRTASATDRRRAALTITPAGNRLLADARAWQEEVFTRLTADWDRADAAQFADHLRRLAGQLARSVAPEGD</sequence>
<dbReference type="Proteomes" id="UP001597417">
    <property type="component" value="Unassembled WGS sequence"/>
</dbReference>
<dbReference type="PROSITE" id="PS50995">
    <property type="entry name" value="HTH_MARR_2"/>
    <property type="match status" value="1"/>
</dbReference>
<dbReference type="InterPro" id="IPR036390">
    <property type="entry name" value="WH_DNA-bd_sf"/>
</dbReference>
<protein>
    <submittedName>
        <fullName evidence="2">MarR family winged helix-turn-helix transcriptional regulator</fullName>
    </submittedName>
</protein>
<gene>
    <name evidence="2" type="ORF">ACFSXZ_02880</name>
</gene>
<evidence type="ECO:0000313" key="3">
    <source>
        <dbReference type="Proteomes" id="UP001597417"/>
    </source>
</evidence>
<dbReference type="InterPro" id="IPR000835">
    <property type="entry name" value="HTH_MarR-typ"/>
</dbReference>
<dbReference type="RefSeq" id="WP_378260918.1">
    <property type="nucleotide sequence ID" value="NZ_JBHUKR010000004.1"/>
</dbReference>
<evidence type="ECO:0000313" key="2">
    <source>
        <dbReference type="EMBL" id="MFD2415266.1"/>
    </source>
</evidence>
<dbReference type="InterPro" id="IPR039422">
    <property type="entry name" value="MarR/SlyA-like"/>
</dbReference>
<keyword evidence="3" id="KW-1185">Reference proteome</keyword>
<dbReference type="Pfam" id="PF12802">
    <property type="entry name" value="MarR_2"/>
    <property type="match status" value="1"/>
</dbReference>
<reference evidence="3" key="1">
    <citation type="journal article" date="2019" name="Int. J. Syst. Evol. Microbiol.">
        <title>The Global Catalogue of Microorganisms (GCM) 10K type strain sequencing project: providing services to taxonomists for standard genome sequencing and annotation.</title>
        <authorList>
            <consortium name="The Broad Institute Genomics Platform"/>
            <consortium name="The Broad Institute Genome Sequencing Center for Infectious Disease"/>
            <person name="Wu L."/>
            <person name="Ma J."/>
        </authorList>
    </citation>
    <scope>NUCLEOTIDE SEQUENCE [LARGE SCALE GENOMIC DNA]</scope>
    <source>
        <strain evidence="3">CGMCC 4.7645</strain>
    </source>
</reference>
<accession>A0ABW5FRD6</accession>
<dbReference type="SUPFAM" id="SSF46785">
    <property type="entry name" value="Winged helix' DNA-binding domain"/>
    <property type="match status" value="1"/>
</dbReference>
<dbReference type="PANTHER" id="PTHR33164:SF57">
    <property type="entry name" value="MARR-FAMILY TRANSCRIPTIONAL REGULATOR"/>
    <property type="match status" value="1"/>
</dbReference>
<organism evidence="2 3">
    <name type="scientific">Amycolatopsis pigmentata</name>
    <dbReference type="NCBI Taxonomy" id="450801"/>
    <lineage>
        <taxon>Bacteria</taxon>
        <taxon>Bacillati</taxon>
        <taxon>Actinomycetota</taxon>
        <taxon>Actinomycetes</taxon>
        <taxon>Pseudonocardiales</taxon>
        <taxon>Pseudonocardiaceae</taxon>
        <taxon>Amycolatopsis</taxon>
    </lineage>
</organism>
<name>A0ABW5FRD6_9PSEU</name>
<feature type="domain" description="HTH marR-type" evidence="1">
    <location>
        <begin position="1"/>
        <end position="146"/>
    </location>
</feature>
<dbReference type="Gene3D" id="1.10.10.10">
    <property type="entry name" value="Winged helix-like DNA-binding domain superfamily/Winged helix DNA-binding domain"/>
    <property type="match status" value="1"/>
</dbReference>
<dbReference type="EMBL" id="JBHUKR010000004">
    <property type="protein sequence ID" value="MFD2415266.1"/>
    <property type="molecule type" value="Genomic_DNA"/>
</dbReference>
<dbReference type="SMART" id="SM00347">
    <property type="entry name" value="HTH_MARR"/>
    <property type="match status" value="1"/>
</dbReference>
<dbReference type="PANTHER" id="PTHR33164">
    <property type="entry name" value="TRANSCRIPTIONAL REGULATOR, MARR FAMILY"/>
    <property type="match status" value="1"/>
</dbReference>
<evidence type="ECO:0000259" key="1">
    <source>
        <dbReference type="PROSITE" id="PS50995"/>
    </source>
</evidence>
<comment type="caution">
    <text evidence="2">The sequence shown here is derived from an EMBL/GenBank/DDBJ whole genome shotgun (WGS) entry which is preliminary data.</text>
</comment>
<dbReference type="InterPro" id="IPR036388">
    <property type="entry name" value="WH-like_DNA-bd_sf"/>
</dbReference>